<accession>A0ABW1AX89</accession>
<protein>
    <submittedName>
        <fullName evidence="2">Aspartate/glutamate racemase family protein</fullName>
    </submittedName>
</protein>
<comment type="similarity">
    <text evidence="1">Belongs to the HyuE racemase family.</text>
</comment>
<evidence type="ECO:0000313" key="3">
    <source>
        <dbReference type="Proteomes" id="UP001595974"/>
    </source>
</evidence>
<reference evidence="3" key="1">
    <citation type="journal article" date="2019" name="Int. J. Syst. Evol. Microbiol.">
        <title>The Global Catalogue of Microorganisms (GCM) 10K type strain sequencing project: providing services to taxonomists for standard genome sequencing and annotation.</title>
        <authorList>
            <consortium name="The Broad Institute Genomics Platform"/>
            <consortium name="The Broad Institute Genome Sequencing Center for Infectious Disease"/>
            <person name="Wu L."/>
            <person name="Ma J."/>
        </authorList>
    </citation>
    <scope>NUCLEOTIDE SEQUENCE [LARGE SCALE GENOMIC DNA]</scope>
    <source>
        <strain evidence="3">SHR3</strain>
    </source>
</reference>
<dbReference type="Proteomes" id="UP001595974">
    <property type="component" value="Unassembled WGS sequence"/>
</dbReference>
<evidence type="ECO:0000313" key="2">
    <source>
        <dbReference type="EMBL" id="MFC5771922.1"/>
    </source>
</evidence>
<dbReference type="InterPro" id="IPR052186">
    <property type="entry name" value="Hydantoin_racemase-like"/>
</dbReference>
<keyword evidence="3" id="KW-1185">Reference proteome</keyword>
<proteinExistence type="inferred from homology"/>
<dbReference type="EMBL" id="JBHSOG010000102">
    <property type="protein sequence ID" value="MFC5771922.1"/>
    <property type="molecule type" value="Genomic_DNA"/>
</dbReference>
<dbReference type="RefSeq" id="WP_096451999.1">
    <property type="nucleotide sequence ID" value="NZ_JBHSOG010000102.1"/>
</dbReference>
<sequence length="247" mass="25790">MKILLLNPNTSQSVTDRIAGAARGVAGERTELVAATAPRGVPYIATRAEAVIGGAVALEMLAEMHAGADAAIIAAFGDPGLGGARELFPIPVIGLAEAGMLTACMLGKRFAIVTFSQSLEPWYHECVAWHGLRERCAGVRALGGSFRSISDVQEEKEALLVELANQAIDEDGADVVVLAGAPLAGLARRVRERIPVPVVDCVEAAVKQAETLVALNPRKAEKGTYARPAAKPCSGIAGPLARWIGHE</sequence>
<name>A0ABW1AX89_9RHOO</name>
<dbReference type="InterPro" id="IPR053714">
    <property type="entry name" value="Iso_Racemase_Enz_sf"/>
</dbReference>
<dbReference type="InterPro" id="IPR015942">
    <property type="entry name" value="Asp/Glu/hydantoin_racemase"/>
</dbReference>
<organism evidence="2 3">
    <name type="scientific">Thauera sinica</name>
    <dbReference type="NCBI Taxonomy" id="2665146"/>
    <lineage>
        <taxon>Bacteria</taxon>
        <taxon>Pseudomonadati</taxon>
        <taxon>Pseudomonadota</taxon>
        <taxon>Betaproteobacteria</taxon>
        <taxon>Rhodocyclales</taxon>
        <taxon>Zoogloeaceae</taxon>
        <taxon>Thauera</taxon>
    </lineage>
</organism>
<dbReference type="PANTHER" id="PTHR28047">
    <property type="entry name" value="PROTEIN DCG1"/>
    <property type="match status" value="1"/>
</dbReference>
<dbReference type="Pfam" id="PF01177">
    <property type="entry name" value="Asp_Glu_race"/>
    <property type="match status" value="1"/>
</dbReference>
<dbReference type="Gene3D" id="3.40.50.12500">
    <property type="match status" value="1"/>
</dbReference>
<evidence type="ECO:0000256" key="1">
    <source>
        <dbReference type="ARBA" id="ARBA00038414"/>
    </source>
</evidence>
<dbReference type="PANTHER" id="PTHR28047:SF5">
    <property type="entry name" value="PROTEIN DCG1"/>
    <property type="match status" value="1"/>
</dbReference>
<comment type="caution">
    <text evidence="2">The sequence shown here is derived from an EMBL/GenBank/DDBJ whole genome shotgun (WGS) entry which is preliminary data.</text>
</comment>
<gene>
    <name evidence="2" type="ORF">ACFPTN_21285</name>
</gene>